<evidence type="ECO:0000256" key="5">
    <source>
        <dbReference type="ARBA" id="ARBA00023136"/>
    </source>
</evidence>
<feature type="transmembrane region" description="Helical" evidence="6">
    <location>
        <begin position="12"/>
        <end position="34"/>
    </location>
</feature>
<evidence type="ECO:0000256" key="3">
    <source>
        <dbReference type="ARBA" id="ARBA00022692"/>
    </source>
</evidence>
<feature type="transmembrane region" description="Helical" evidence="6">
    <location>
        <begin position="170"/>
        <end position="188"/>
    </location>
</feature>
<feature type="transmembrane region" description="Helical" evidence="6">
    <location>
        <begin position="321"/>
        <end position="341"/>
    </location>
</feature>
<feature type="transmembrane region" description="Helical" evidence="6">
    <location>
        <begin position="381"/>
        <end position="398"/>
    </location>
</feature>
<comment type="subcellular location">
    <subcellularLocation>
        <location evidence="1">Cell membrane</location>
        <topology evidence="1">Multi-pass membrane protein</topology>
    </subcellularLocation>
</comment>
<gene>
    <name evidence="7" type="ORF">LFAB_16115</name>
</gene>
<evidence type="ECO:0000313" key="8">
    <source>
        <dbReference type="Proteomes" id="UP000019247"/>
    </source>
</evidence>
<feature type="transmembrane region" description="Helical" evidence="6">
    <location>
        <begin position="410"/>
        <end position="430"/>
    </location>
</feature>
<dbReference type="AlphaFoldDB" id="W6T413"/>
<feature type="transmembrane region" description="Helical" evidence="6">
    <location>
        <begin position="436"/>
        <end position="457"/>
    </location>
</feature>
<keyword evidence="3 6" id="KW-0812">Transmembrane</keyword>
<proteinExistence type="predicted"/>
<dbReference type="eggNOG" id="COG2244">
    <property type="taxonomic scope" value="Bacteria"/>
</dbReference>
<dbReference type="PANTHER" id="PTHR30250">
    <property type="entry name" value="PST FAMILY PREDICTED COLANIC ACID TRANSPORTER"/>
    <property type="match status" value="1"/>
</dbReference>
<dbReference type="GO" id="GO:0005886">
    <property type="term" value="C:plasma membrane"/>
    <property type="evidence" value="ECO:0007669"/>
    <property type="project" value="UniProtKB-SubCell"/>
</dbReference>
<dbReference type="PATRIC" id="fig|1400520.3.peg.3164"/>
<feature type="transmembrane region" description="Helical" evidence="6">
    <location>
        <begin position="232"/>
        <end position="249"/>
    </location>
</feature>
<keyword evidence="2" id="KW-1003">Cell membrane</keyword>
<feature type="transmembrane region" description="Helical" evidence="6">
    <location>
        <begin position="46"/>
        <end position="66"/>
    </location>
</feature>
<evidence type="ECO:0000313" key="7">
    <source>
        <dbReference type="EMBL" id="ETY72716.1"/>
    </source>
</evidence>
<dbReference type="HOGENOM" id="CLU_022017_7_4_9"/>
<evidence type="ECO:0000256" key="4">
    <source>
        <dbReference type="ARBA" id="ARBA00022989"/>
    </source>
</evidence>
<dbReference type="RefSeq" id="WP_033614738.1">
    <property type="nucleotide sequence ID" value="NZ_KK036536.1"/>
</dbReference>
<evidence type="ECO:0008006" key="9">
    <source>
        <dbReference type="Google" id="ProtNLM"/>
    </source>
</evidence>
<evidence type="ECO:0000256" key="1">
    <source>
        <dbReference type="ARBA" id="ARBA00004651"/>
    </source>
</evidence>
<name>W6T413_9LACO</name>
<comment type="caution">
    <text evidence="7">The sequence shown here is derived from an EMBL/GenBank/DDBJ whole genome shotgun (WGS) entry which is preliminary data.</text>
</comment>
<dbReference type="OrthoDB" id="3249502at2"/>
<dbReference type="Pfam" id="PF01943">
    <property type="entry name" value="Polysacc_synt"/>
    <property type="match status" value="1"/>
</dbReference>
<protein>
    <recommendedName>
        <fullName evidence="9">Polysaccharide biosynthesis protein C-terminal domain-containing protein</fullName>
    </recommendedName>
</protein>
<feature type="transmembrane region" description="Helical" evidence="6">
    <location>
        <begin position="287"/>
        <end position="309"/>
    </location>
</feature>
<dbReference type="PANTHER" id="PTHR30250:SF11">
    <property type="entry name" value="O-ANTIGEN TRANSPORTER-RELATED"/>
    <property type="match status" value="1"/>
</dbReference>
<evidence type="ECO:0000256" key="6">
    <source>
        <dbReference type="SAM" id="Phobius"/>
    </source>
</evidence>
<accession>W6T413</accession>
<feature type="transmembrane region" description="Helical" evidence="6">
    <location>
        <begin position="78"/>
        <end position="105"/>
    </location>
</feature>
<dbReference type="InterPro" id="IPR050833">
    <property type="entry name" value="Poly_Biosynth_Transport"/>
</dbReference>
<reference evidence="7 8" key="1">
    <citation type="journal article" date="2014" name="Genome Announc.">
        <title>Genome Sequence of Lactobacillus fabifermentans Strain T30PCM01, Isolated from Fermenting Grape Marc.</title>
        <authorList>
            <person name="Treu L."/>
            <person name="Vendramin V."/>
            <person name="Bovo B."/>
            <person name="Giacomini A."/>
            <person name="Corich V."/>
            <person name="Campanaro S."/>
        </authorList>
    </citation>
    <scope>NUCLEOTIDE SEQUENCE [LARGE SCALE GENOMIC DNA]</scope>
    <source>
        <strain evidence="7 8">T30PCM01</strain>
    </source>
</reference>
<dbReference type="EMBL" id="AWWK01000090">
    <property type="protein sequence ID" value="ETY72716.1"/>
    <property type="molecule type" value="Genomic_DNA"/>
</dbReference>
<dbReference type="Proteomes" id="UP000019247">
    <property type="component" value="Unassembled WGS sequence"/>
</dbReference>
<sequence length="465" mass="52661">MNRTKRLIRNTFVFGIGNIGSKLIQFIAVPMLTLYLTTKQYGQMDLITTIVSLSLPFFSLCLYDAILRFVIDDPRSEVNIISTASFITGVMIVLLFFVLVALLPFNFENISLYRLGIVFLILQIIESLLAQYLKALDKNWAYAMNGLILSGLILFLAYVMFQIMNNRIHAYFVAQIVSYLGSIIFISCNLKGHPIFRIDAIQQKWMKKLTKYSLPLIPNQIMWWVMNTSDRLLVTLFLGLTTNGLYAVATKIPSLTNVVVTIFMQSWQLSSFENADKEDKSTFFSEVFNNLVFFLVLFSSIVLSFLMVIMNSIVSRDYFGAWIYVPMLLLGGLFSNISMFLGTNYLVGKSTNGIFRTSIMGAALNIGLNLLLIPLCGANGASFSTLVSYFVVCVIRFIETRRTVTISIDYPLFISATVVLVMQTLILYWGPSYLEFVCLAGLAIFNHRYLTNMIGLVKKIVKNRE</sequence>
<organism evidence="7 8">
    <name type="scientific">Lactiplantibacillus fabifermentans T30PCM01</name>
    <dbReference type="NCBI Taxonomy" id="1400520"/>
    <lineage>
        <taxon>Bacteria</taxon>
        <taxon>Bacillati</taxon>
        <taxon>Bacillota</taxon>
        <taxon>Bacilli</taxon>
        <taxon>Lactobacillales</taxon>
        <taxon>Lactobacillaceae</taxon>
        <taxon>Lactiplantibacillus</taxon>
    </lineage>
</organism>
<feature type="transmembrane region" description="Helical" evidence="6">
    <location>
        <begin position="142"/>
        <end position="164"/>
    </location>
</feature>
<keyword evidence="5 6" id="KW-0472">Membrane</keyword>
<feature type="transmembrane region" description="Helical" evidence="6">
    <location>
        <begin position="111"/>
        <end position="130"/>
    </location>
</feature>
<dbReference type="InterPro" id="IPR002797">
    <property type="entry name" value="Polysacc_synth"/>
</dbReference>
<dbReference type="STRING" id="1400520.LFAB_16115"/>
<evidence type="ECO:0000256" key="2">
    <source>
        <dbReference type="ARBA" id="ARBA00022475"/>
    </source>
</evidence>
<keyword evidence="4 6" id="KW-1133">Transmembrane helix</keyword>